<dbReference type="Proteomes" id="UP001208689">
    <property type="component" value="Chromosome"/>
</dbReference>
<keyword evidence="1" id="KW-0175">Coiled coil</keyword>
<organism evidence="2 3">
    <name type="scientific">Candidatus Lokiarchaeum ossiferum</name>
    <dbReference type="NCBI Taxonomy" id="2951803"/>
    <lineage>
        <taxon>Archaea</taxon>
        <taxon>Promethearchaeati</taxon>
        <taxon>Promethearchaeota</taxon>
        <taxon>Promethearchaeia</taxon>
        <taxon>Promethearchaeales</taxon>
        <taxon>Promethearchaeaceae</taxon>
        <taxon>Candidatus Lokiarchaeum</taxon>
    </lineage>
</organism>
<reference evidence="2" key="1">
    <citation type="submission" date="2022-09" db="EMBL/GenBank/DDBJ databases">
        <title>Actin cytoskeleton and complex cell architecture in an #Asgard archaeon.</title>
        <authorList>
            <person name="Ponce Toledo R.I."/>
            <person name="Schleper C."/>
            <person name="Rodrigues Oliveira T."/>
            <person name="Wollweber F."/>
            <person name="Xu J."/>
            <person name="Rittmann S."/>
            <person name="Klingl A."/>
            <person name="Pilhofer M."/>
        </authorList>
    </citation>
    <scope>NUCLEOTIDE SEQUENCE</scope>
    <source>
        <strain evidence="2">B-35</strain>
    </source>
</reference>
<proteinExistence type="predicted"/>
<dbReference type="EMBL" id="CP104013">
    <property type="protein sequence ID" value="UYP45065.1"/>
    <property type="molecule type" value="Genomic_DNA"/>
</dbReference>
<sequence>MNFLKADLDDADEEVERLEERLLEYEAKDGIFLSKEKVMIKIKKMLSQSLHSINITTPSIMDLEKLDLFEVSSSISIKASCEVDFSNIQHQEILEDLENLDNISIRLYSDQDRFCALRDGEELLLASVGDEYDQLLFFRTRDVKQIKMFTTLVMEAWVKGKKINK</sequence>
<evidence type="ECO:0000256" key="1">
    <source>
        <dbReference type="SAM" id="Coils"/>
    </source>
</evidence>
<feature type="coiled-coil region" evidence="1">
    <location>
        <begin position="1"/>
        <end position="28"/>
    </location>
</feature>
<evidence type="ECO:0000313" key="3">
    <source>
        <dbReference type="Proteomes" id="UP001208689"/>
    </source>
</evidence>
<evidence type="ECO:0000313" key="2">
    <source>
        <dbReference type="EMBL" id="UYP45065.1"/>
    </source>
</evidence>
<protein>
    <submittedName>
        <fullName evidence="2">Uncharacterized protein</fullName>
    </submittedName>
</protein>
<gene>
    <name evidence="2" type="ORF">NEF87_001350</name>
</gene>
<accession>A0ABY6HNT1</accession>
<name>A0ABY6HNT1_9ARCH</name>
<keyword evidence="3" id="KW-1185">Reference proteome</keyword>